<accession>A0A974WEQ5</accession>
<organism evidence="1 2">
    <name type="scientific">Fulvivirga lutea</name>
    <dbReference type="NCBI Taxonomy" id="2810512"/>
    <lineage>
        <taxon>Bacteria</taxon>
        <taxon>Pseudomonadati</taxon>
        <taxon>Bacteroidota</taxon>
        <taxon>Cytophagia</taxon>
        <taxon>Cytophagales</taxon>
        <taxon>Fulvivirgaceae</taxon>
        <taxon>Fulvivirga</taxon>
    </lineage>
</organism>
<dbReference type="EMBL" id="CP070608">
    <property type="protein sequence ID" value="QSE96510.1"/>
    <property type="molecule type" value="Genomic_DNA"/>
</dbReference>
<evidence type="ECO:0000313" key="1">
    <source>
        <dbReference type="EMBL" id="QSE96510.1"/>
    </source>
</evidence>
<reference evidence="1" key="1">
    <citation type="submission" date="2021-02" db="EMBL/GenBank/DDBJ databases">
        <title>Fulvivirga sp. S481 isolated from sea water.</title>
        <authorList>
            <person name="Bae S.S."/>
            <person name="Baek K."/>
        </authorList>
    </citation>
    <scope>NUCLEOTIDE SEQUENCE</scope>
    <source>
        <strain evidence="1">S481</strain>
    </source>
</reference>
<evidence type="ECO:0000313" key="2">
    <source>
        <dbReference type="Proteomes" id="UP000662783"/>
    </source>
</evidence>
<gene>
    <name evidence="1" type="ORF">JR347_12985</name>
</gene>
<dbReference type="RefSeq" id="WP_205721026.1">
    <property type="nucleotide sequence ID" value="NZ_CP070608.1"/>
</dbReference>
<dbReference type="Proteomes" id="UP000662783">
    <property type="component" value="Chromosome"/>
</dbReference>
<dbReference type="AlphaFoldDB" id="A0A974WEQ5"/>
<keyword evidence="2" id="KW-1185">Reference proteome</keyword>
<dbReference type="KEGG" id="fuv:JR347_12985"/>
<name>A0A974WEQ5_9BACT</name>
<sequence>MPKQRKYTKAIGTFKWATNVTEYDVEGLPNPEKGIKALDPGFETIWNYEFLMPLVEKARKKFFKKVTNKLPQNDLIKINDGIRDYVKSSTKTSKSLDILKASILRAHDEDLLTRNYDFADSEVKQIIKPNYFENVGPLLSIDKSLLINPDSILKYQKLAIKYTKKVLYRFIKADHTIFNDIDDMIVYRGQGNVKYYKNDISKNFADTISIYTGIGMEGFPYFERQIINSFSINSRVAEAFMVRDKNNRRAFIKARFIDVMDNLFSSFIVSDLFEEGQYELLLIPGKEQLFIQEVINDERSAEFRVSAQIDLKVRY</sequence>
<protein>
    <submittedName>
        <fullName evidence="1">Uncharacterized protein</fullName>
    </submittedName>
</protein>
<proteinExistence type="predicted"/>